<evidence type="ECO:0008006" key="5">
    <source>
        <dbReference type="Google" id="ProtNLM"/>
    </source>
</evidence>
<dbReference type="NCBIfam" id="TIGR03891">
    <property type="entry name" value="thiopep_ocin"/>
    <property type="match status" value="1"/>
</dbReference>
<evidence type="ECO:0000259" key="2">
    <source>
        <dbReference type="Pfam" id="PF14028"/>
    </source>
</evidence>
<organism evidence="3 4">
    <name type="scientific">Spirosoma telluris</name>
    <dbReference type="NCBI Taxonomy" id="2183553"/>
    <lineage>
        <taxon>Bacteria</taxon>
        <taxon>Pseudomonadati</taxon>
        <taxon>Bacteroidota</taxon>
        <taxon>Cytophagia</taxon>
        <taxon>Cytophagales</taxon>
        <taxon>Cytophagaceae</taxon>
        <taxon>Spirosoma</taxon>
    </lineage>
</organism>
<comment type="caution">
    <text evidence="3">The sequence shown here is derived from an EMBL/GenBank/DDBJ whole genome shotgun (WGS) entry which is preliminary data.</text>
</comment>
<name>A0A327NE69_9BACT</name>
<dbReference type="InterPro" id="IPR006827">
    <property type="entry name" value="Lant_deHydtase_N"/>
</dbReference>
<dbReference type="Proteomes" id="UP000249016">
    <property type="component" value="Unassembled WGS sequence"/>
</dbReference>
<dbReference type="Pfam" id="PF14028">
    <property type="entry name" value="Lant_dehydr_C"/>
    <property type="match status" value="1"/>
</dbReference>
<dbReference type="InterPro" id="IPR023809">
    <property type="entry name" value="Thiopep_bacteriocin_synth_dom"/>
</dbReference>
<proteinExistence type="predicted"/>
<dbReference type="OrthoDB" id="1273722at2"/>
<reference evidence="3 4" key="1">
    <citation type="submission" date="2018-06" db="EMBL/GenBank/DDBJ databases">
        <title>Spirosoma sp. HMF3257 Genome sequencing and assembly.</title>
        <authorList>
            <person name="Kang H."/>
            <person name="Cha I."/>
            <person name="Kim H."/>
            <person name="Kang J."/>
            <person name="Joh K."/>
        </authorList>
    </citation>
    <scope>NUCLEOTIDE SEQUENCE [LARGE SCALE GENOMIC DNA]</scope>
    <source>
        <strain evidence="3 4">HMF3257</strain>
    </source>
</reference>
<dbReference type="EMBL" id="QLII01000003">
    <property type="protein sequence ID" value="RAI73003.1"/>
    <property type="molecule type" value="Genomic_DNA"/>
</dbReference>
<dbReference type="Pfam" id="PF04738">
    <property type="entry name" value="Lant_dehydr_N"/>
    <property type="match status" value="1"/>
</dbReference>
<accession>A0A327NE69</accession>
<keyword evidence="4" id="KW-1185">Reference proteome</keyword>
<gene>
    <name evidence="3" type="ORF">HMF3257_38460</name>
</gene>
<evidence type="ECO:0000313" key="3">
    <source>
        <dbReference type="EMBL" id="RAI73003.1"/>
    </source>
</evidence>
<feature type="domain" description="Lantibiotic dehydratase N-terminal" evidence="1">
    <location>
        <begin position="3"/>
        <end position="74"/>
    </location>
</feature>
<feature type="domain" description="Thiopeptide-type bacteriocin biosynthesis" evidence="2">
    <location>
        <begin position="148"/>
        <end position="361"/>
    </location>
</feature>
<dbReference type="AlphaFoldDB" id="A0A327NE69"/>
<protein>
    <recommendedName>
        <fullName evidence="5">Thiopeptide-type bacteriocin biosynthesis domain-containing protein</fullName>
    </recommendedName>
</protein>
<evidence type="ECO:0000259" key="1">
    <source>
        <dbReference type="Pfam" id="PF04738"/>
    </source>
</evidence>
<sequence length="375" mass="44683">MVLGAFNRLPFLPRLVYKNLLISPAQWMLQKEQIPTSTTLSANLIREHYQLPRYVFLIDGDNKLLLDLEFEPTQQILIDEVRKQDMVFLKEWIGQDYQTWVQDGVNEYCSELVIPVKTLSANKVTPKAEQSVKFNNLIQRSFIPGGEWFYTKVYLNDTFSDQFLITVLRPFLQQVKKKGWIKQAFFIRYSDPDYHLRIRFQLTHSHYVHLGKAWQKALITLLESGFIYRMQLDTYQRELERYNPELIEDCEAIFSHDSTCFLTWLEKKGESTEEDRIRLALYSVDSLLTDFTLSIEQKVSISLQLQQAFLKEHVIYKELRKKLNQKYRDHRHSFFIQSQLDTSLLEERSLMIEAPVKKIKNYFIQSKDSKPFFRF</sequence>
<evidence type="ECO:0000313" key="4">
    <source>
        <dbReference type="Proteomes" id="UP000249016"/>
    </source>
</evidence>